<evidence type="ECO:0000313" key="2">
    <source>
        <dbReference type="EMBL" id="OAN15406.1"/>
    </source>
</evidence>
<evidence type="ECO:0000259" key="1">
    <source>
        <dbReference type="Pfam" id="PF12146"/>
    </source>
</evidence>
<accession>A0ABX2VCI3</accession>
<evidence type="ECO:0000313" key="3">
    <source>
        <dbReference type="Proteomes" id="UP000078447"/>
    </source>
</evidence>
<dbReference type="Pfam" id="PF12146">
    <property type="entry name" value="Hydrolase_4"/>
    <property type="match status" value="1"/>
</dbReference>
<gene>
    <name evidence="2" type="ORF">A3783_05575</name>
</gene>
<dbReference type="InterPro" id="IPR022742">
    <property type="entry name" value="Hydrolase_4"/>
</dbReference>
<comment type="caution">
    <text evidence="2">The sequence shown here is derived from an EMBL/GenBank/DDBJ whole genome shotgun (WGS) entry which is preliminary data.</text>
</comment>
<protein>
    <recommendedName>
        <fullName evidence="1">Serine aminopeptidase S33 domain-containing protein</fullName>
    </recommendedName>
</protein>
<dbReference type="PANTHER" id="PTHR43194">
    <property type="entry name" value="HYDROLASE ALPHA/BETA FOLD FAMILY"/>
    <property type="match status" value="1"/>
</dbReference>
<dbReference type="Gene3D" id="3.40.50.1820">
    <property type="entry name" value="alpha/beta hydrolase"/>
    <property type="match status" value="1"/>
</dbReference>
<dbReference type="InterPro" id="IPR050228">
    <property type="entry name" value="Carboxylesterase_BioH"/>
</dbReference>
<feature type="domain" description="Serine aminopeptidase S33" evidence="1">
    <location>
        <begin position="20"/>
        <end position="129"/>
    </location>
</feature>
<reference evidence="2 3" key="1">
    <citation type="submission" date="2016-03" db="EMBL/GenBank/DDBJ databases">
        <authorList>
            <person name="Cho S.-Y."/>
            <person name="Lim S."/>
            <person name="Kim H."/>
            <person name="Soh E.H."/>
            <person name="Moon J.S."/>
        </authorList>
    </citation>
    <scope>NUCLEOTIDE SEQUENCE [LARGE SCALE GENOMIC DNA]</scope>
    <source>
        <strain evidence="2 3">KCTC 3810</strain>
    </source>
</reference>
<name>A0ABX2VCI3_9BACL</name>
<organism evidence="2 3">
    <name type="scientific">Exiguobacterium undae</name>
    <dbReference type="NCBI Taxonomy" id="169177"/>
    <lineage>
        <taxon>Bacteria</taxon>
        <taxon>Bacillati</taxon>
        <taxon>Bacillota</taxon>
        <taxon>Bacilli</taxon>
        <taxon>Bacillales</taxon>
        <taxon>Bacillales Family XII. Incertae Sedis</taxon>
        <taxon>Exiguobacterium</taxon>
    </lineage>
</organism>
<dbReference type="PANTHER" id="PTHR43194:SF2">
    <property type="entry name" value="PEROXISOMAL MEMBRANE PROTEIN LPX1"/>
    <property type="match status" value="1"/>
</dbReference>
<dbReference type="SUPFAM" id="SSF53474">
    <property type="entry name" value="alpha/beta-Hydrolases"/>
    <property type="match status" value="1"/>
</dbReference>
<dbReference type="EMBL" id="LVVL01000001">
    <property type="protein sequence ID" value="OAN15406.1"/>
    <property type="molecule type" value="Genomic_DNA"/>
</dbReference>
<keyword evidence="3" id="KW-1185">Reference proteome</keyword>
<dbReference type="RefSeq" id="WP_051523944.1">
    <property type="nucleotide sequence ID" value="NZ_LVVL01000001.1"/>
</dbReference>
<sequence>MRTLNDSVLSIRTYPAKHQKYRKTICLYHGWGSSVTKYEEFAGMLADKGFTVIVPELHLHDSRDALATYFNPGVVEHHFWEVVFQSIEESSTLIQQLNVPREDIIWLGVSMGGFIASGAAAKHNGSAGVVNINGSGSFLFSEQLFRSRDKRDDLTAEEERRLQAYDPVLQKQSTPTLFVHGQRDAVIPIETQEHYVQQSVGTNNDLTFFKYPFINHTVSDQMIADIFVWLDERF</sequence>
<dbReference type="InterPro" id="IPR029058">
    <property type="entry name" value="AB_hydrolase_fold"/>
</dbReference>
<proteinExistence type="predicted"/>
<dbReference type="Proteomes" id="UP000078447">
    <property type="component" value="Unassembled WGS sequence"/>
</dbReference>